<evidence type="ECO:0000313" key="10">
    <source>
        <dbReference type="Proteomes" id="UP001271007"/>
    </source>
</evidence>
<reference evidence="9" key="1">
    <citation type="submission" date="2023-04" db="EMBL/GenBank/DDBJ databases">
        <title>Black Yeasts Isolated from many extreme environments.</title>
        <authorList>
            <person name="Coleine C."/>
            <person name="Stajich J.E."/>
            <person name="Selbmann L."/>
        </authorList>
    </citation>
    <scope>NUCLEOTIDE SEQUENCE</scope>
    <source>
        <strain evidence="9">CCFEE 5312</strain>
    </source>
</reference>
<keyword evidence="7" id="KW-0812">Transmembrane</keyword>
<keyword evidence="3 6" id="KW-0378">Hydrolase</keyword>
<feature type="transmembrane region" description="Helical" evidence="7">
    <location>
        <begin position="68"/>
        <end position="86"/>
    </location>
</feature>
<keyword evidence="7" id="KW-1133">Transmembrane helix</keyword>
<keyword evidence="7" id="KW-0472">Membrane</keyword>
<accession>A0AAJ0GFN7</accession>
<feature type="domain" description="Peptidase M48" evidence="8">
    <location>
        <begin position="133"/>
        <end position="282"/>
    </location>
</feature>
<keyword evidence="10" id="KW-1185">Reference proteome</keyword>
<comment type="caution">
    <text evidence="9">The sequence shown here is derived from an EMBL/GenBank/DDBJ whole genome shotgun (WGS) entry which is preliminary data.</text>
</comment>
<evidence type="ECO:0000256" key="7">
    <source>
        <dbReference type="SAM" id="Phobius"/>
    </source>
</evidence>
<protein>
    <submittedName>
        <fullName evidence="9">Metalloendopeptidase</fullName>
    </submittedName>
</protein>
<proteinExistence type="inferred from homology"/>
<dbReference type="AlphaFoldDB" id="A0AAJ0GFN7"/>
<dbReference type="GO" id="GO:0034982">
    <property type="term" value="P:mitochondrial protein processing"/>
    <property type="evidence" value="ECO:0007669"/>
    <property type="project" value="TreeGrafter"/>
</dbReference>
<dbReference type="Pfam" id="PF01435">
    <property type="entry name" value="Peptidase_M48"/>
    <property type="match status" value="1"/>
</dbReference>
<dbReference type="Gene3D" id="3.30.2010.10">
    <property type="entry name" value="Metalloproteases ('zincins'), catalytic domain"/>
    <property type="match status" value="1"/>
</dbReference>
<evidence type="ECO:0000256" key="1">
    <source>
        <dbReference type="ARBA" id="ARBA00022670"/>
    </source>
</evidence>
<dbReference type="CDD" id="cd07331">
    <property type="entry name" value="M48C_Oma1_like"/>
    <property type="match status" value="1"/>
</dbReference>
<name>A0AAJ0GFN7_9PEZI</name>
<evidence type="ECO:0000256" key="6">
    <source>
        <dbReference type="RuleBase" id="RU003983"/>
    </source>
</evidence>
<comment type="similarity">
    <text evidence="6">Belongs to the peptidase M48 family.</text>
</comment>
<evidence type="ECO:0000256" key="4">
    <source>
        <dbReference type="ARBA" id="ARBA00022833"/>
    </source>
</evidence>
<evidence type="ECO:0000259" key="8">
    <source>
        <dbReference type="Pfam" id="PF01435"/>
    </source>
</evidence>
<dbReference type="Proteomes" id="UP001271007">
    <property type="component" value="Unassembled WGS sequence"/>
</dbReference>
<keyword evidence="5 6" id="KW-0482">Metalloprotease</keyword>
<keyword evidence="4 6" id="KW-0862">Zinc</keyword>
<dbReference type="PANTHER" id="PTHR22726">
    <property type="entry name" value="METALLOENDOPEPTIDASE OMA1"/>
    <property type="match status" value="1"/>
</dbReference>
<evidence type="ECO:0000313" key="9">
    <source>
        <dbReference type="EMBL" id="KAK3056645.1"/>
    </source>
</evidence>
<comment type="cofactor">
    <cofactor evidence="6">
        <name>Zn(2+)</name>
        <dbReference type="ChEBI" id="CHEBI:29105"/>
    </cofactor>
    <text evidence="6">Binds 1 zinc ion per subunit.</text>
</comment>
<dbReference type="GO" id="GO:0006515">
    <property type="term" value="P:protein quality control for misfolded or incompletely synthesized proteins"/>
    <property type="evidence" value="ECO:0007669"/>
    <property type="project" value="TreeGrafter"/>
</dbReference>
<keyword evidence="2" id="KW-0479">Metal-binding</keyword>
<dbReference type="GO" id="GO:0046872">
    <property type="term" value="F:metal ion binding"/>
    <property type="evidence" value="ECO:0007669"/>
    <property type="project" value="UniProtKB-KW"/>
</dbReference>
<evidence type="ECO:0000256" key="3">
    <source>
        <dbReference type="ARBA" id="ARBA00022801"/>
    </source>
</evidence>
<organism evidence="9 10">
    <name type="scientific">Extremus antarcticus</name>
    <dbReference type="NCBI Taxonomy" id="702011"/>
    <lineage>
        <taxon>Eukaryota</taxon>
        <taxon>Fungi</taxon>
        <taxon>Dikarya</taxon>
        <taxon>Ascomycota</taxon>
        <taxon>Pezizomycotina</taxon>
        <taxon>Dothideomycetes</taxon>
        <taxon>Dothideomycetidae</taxon>
        <taxon>Mycosphaerellales</taxon>
        <taxon>Extremaceae</taxon>
        <taxon>Extremus</taxon>
    </lineage>
</organism>
<gene>
    <name evidence="9" type="primary">OMA1_2</name>
    <name evidence="9" type="ORF">LTR09_002438</name>
</gene>
<dbReference type="PANTHER" id="PTHR22726:SF1">
    <property type="entry name" value="METALLOENDOPEPTIDASE OMA1, MITOCHONDRIAL"/>
    <property type="match status" value="1"/>
</dbReference>
<evidence type="ECO:0000256" key="5">
    <source>
        <dbReference type="ARBA" id="ARBA00023049"/>
    </source>
</evidence>
<dbReference type="GO" id="GO:0004222">
    <property type="term" value="F:metalloendopeptidase activity"/>
    <property type="evidence" value="ECO:0007669"/>
    <property type="project" value="InterPro"/>
</dbReference>
<keyword evidence="1 6" id="KW-0645">Protease</keyword>
<evidence type="ECO:0000256" key="2">
    <source>
        <dbReference type="ARBA" id="ARBA00022723"/>
    </source>
</evidence>
<sequence length="350" mass="39809">MLLPRLLRPFQLRQHRSPFARQHGFVRLPLPHPGVHGRAAQFRGYRAVNHRQLLASWNALRLWFKDPLFYFHIAGIGGLWGLYYVYNLDRVPITHRWRFNTVSQHHEKQLAQRLVRDVLDNGDSTILPDSSSEHTTVQRVFDRLVPAAGLVDTDWEVHVIDDPNTMNAFVLPGGKVFIYTGMLHLCSSDDELATILSHEIAHNICRHGSESVSRTLLWVPGFVISSLASGLDPDLVEVGMDVAFRYPNSRVHEREADYVGLLLMAESGYDPSAALNWWKTMEEVKAREVKKSFGLTTTFNEVGAALGMLSSMQAEARTYREASCSTLDRDRVREKDNQISKLWTFTMLGA</sequence>
<dbReference type="EMBL" id="JAWDJX010000005">
    <property type="protein sequence ID" value="KAK3056645.1"/>
    <property type="molecule type" value="Genomic_DNA"/>
</dbReference>
<dbReference type="InterPro" id="IPR051156">
    <property type="entry name" value="Mito/Outer_Membr_Metalloprot"/>
</dbReference>
<dbReference type="GO" id="GO:0005743">
    <property type="term" value="C:mitochondrial inner membrane"/>
    <property type="evidence" value="ECO:0007669"/>
    <property type="project" value="TreeGrafter"/>
</dbReference>
<dbReference type="InterPro" id="IPR001915">
    <property type="entry name" value="Peptidase_M48"/>
</dbReference>